<reference evidence="1 2" key="1">
    <citation type="journal article" date="2017" name="BMC Genomics">
        <title>Genome sequencing of 39 Akkermansia muciniphila isolates reveals its population structure, genomic and functional diverisity, and global distribution in mammalian gut microbiotas.</title>
        <authorList>
            <person name="Guo X."/>
            <person name="Li S."/>
            <person name="Zhang J."/>
            <person name="Wu F."/>
            <person name="Li X."/>
            <person name="Wu D."/>
            <person name="Zhang M."/>
            <person name="Ou Z."/>
            <person name="Jie Z."/>
            <person name="Yan Q."/>
            <person name="Li P."/>
            <person name="Yi J."/>
            <person name="Peng Y."/>
        </authorList>
    </citation>
    <scope>NUCLEOTIDE SEQUENCE [LARGE SCALE GENOMIC DNA]</scope>
    <source>
        <strain evidence="1 2">GP43</strain>
    </source>
</reference>
<dbReference type="Proteomes" id="UP000235914">
    <property type="component" value="Unassembled WGS sequence"/>
</dbReference>
<accession>A0AAP8NKC3</accession>
<proteinExistence type="predicted"/>
<dbReference type="EMBL" id="PJKN01000008">
    <property type="protein sequence ID" value="PNC53337.1"/>
    <property type="molecule type" value="Genomic_DNA"/>
</dbReference>
<gene>
    <name evidence="1" type="ORF">CXU09_11615</name>
</gene>
<protein>
    <submittedName>
        <fullName evidence="1">Uncharacterized protein</fullName>
    </submittedName>
</protein>
<evidence type="ECO:0000313" key="2">
    <source>
        <dbReference type="Proteomes" id="UP000235914"/>
    </source>
</evidence>
<organism evidence="1 2">
    <name type="scientific">Akkermansia muciniphila</name>
    <dbReference type="NCBI Taxonomy" id="239935"/>
    <lineage>
        <taxon>Bacteria</taxon>
        <taxon>Pseudomonadati</taxon>
        <taxon>Verrucomicrobiota</taxon>
        <taxon>Verrucomicrobiia</taxon>
        <taxon>Verrucomicrobiales</taxon>
        <taxon>Akkermansiaceae</taxon>
        <taxon>Akkermansia</taxon>
    </lineage>
</organism>
<evidence type="ECO:0000313" key="1">
    <source>
        <dbReference type="EMBL" id="PNC53337.1"/>
    </source>
</evidence>
<name>A0AAP8NKC3_9BACT</name>
<comment type="caution">
    <text evidence="1">The sequence shown here is derived from an EMBL/GenBank/DDBJ whole genome shotgun (WGS) entry which is preliminary data.</text>
</comment>
<dbReference type="AlphaFoldDB" id="A0AAP8NKC3"/>
<sequence>MTPREIKAAHFLKKPLQPHVADRRYPALVKLPTGASGNSEPLRHLPMENFAFPKKERPN</sequence>